<evidence type="ECO:0000313" key="1">
    <source>
        <dbReference type="EMBL" id="GMH27070.1"/>
    </source>
</evidence>
<protein>
    <submittedName>
        <fullName evidence="1">Uncharacterized protein</fullName>
    </submittedName>
</protein>
<organism evidence="1 2">
    <name type="scientific">Nepenthes gracilis</name>
    <name type="common">Slender pitcher plant</name>
    <dbReference type="NCBI Taxonomy" id="150966"/>
    <lineage>
        <taxon>Eukaryota</taxon>
        <taxon>Viridiplantae</taxon>
        <taxon>Streptophyta</taxon>
        <taxon>Embryophyta</taxon>
        <taxon>Tracheophyta</taxon>
        <taxon>Spermatophyta</taxon>
        <taxon>Magnoliopsida</taxon>
        <taxon>eudicotyledons</taxon>
        <taxon>Gunneridae</taxon>
        <taxon>Pentapetalae</taxon>
        <taxon>Caryophyllales</taxon>
        <taxon>Nepenthaceae</taxon>
        <taxon>Nepenthes</taxon>
    </lineage>
</organism>
<proteinExistence type="predicted"/>
<dbReference type="EMBL" id="BSYO01000032">
    <property type="protein sequence ID" value="GMH27070.1"/>
    <property type="molecule type" value="Genomic_DNA"/>
</dbReference>
<keyword evidence="2" id="KW-1185">Reference proteome</keyword>
<dbReference type="Proteomes" id="UP001279734">
    <property type="component" value="Unassembled WGS sequence"/>
</dbReference>
<gene>
    <name evidence="1" type="ORF">Nepgr_028913</name>
</gene>
<sequence length="81" mass="9152">MGYTARETEQHQKKYGCTEMHISTPAEATYTAAGARAPNNRSKLTLKARQHHHISPQLSGEHRTAEFQLVHTKNSKDQLQP</sequence>
<dbReference type="AlphaFoldDB" id="A0AAD3TCK9"/>
<accession>A0AAD3TCK9</accession>
<comment type="caution">
    <text evidence="1">The sequence shown here is derived from an EMBL/GenBank/DDBJ whole genome shotgun (WGS) entry which is preliminary data.</text>
</comment>
<reference evidence="1" key="1">
    <citation type="submission" date="2023-05" db="EMBL/GenBank/DDBJ databases">
        <title>Nepenthes gracilis genome sequencing.</title>
        <authorList>
            <person name="Fukushima K."/>
        </authorList>
    </citation>
    <scope>NUCLEOTIDE SEQUENCE</scope>
    <source>
        <strain evidence="1">SING2019-196</strain>
    </source>
</reference>
<name>A0AAD3TCK9_NEPGR</name>
<evidence type="ECO:0000313" key="2">
    <source>
        <dbReference type="Proteomes" id="UP001279734"/>
    </source>
</evidence>